<organism evidence="3">
    <name type="scientific">Firmicutes bacterium enrichment culture clone fosmid MGS-M1</name>
    <dbReference type="NCBI Taxonomy" id="1549348"/>
    <lineage>
        <taxon>Bacteria</taxon>
        <taxon>Bacillati</taxon>
        <taxon>Bacillota</taxon>
        <taxon>environmental samples</taxon>
    </lineage>
</organism>
<sequence>MKTNHNISEKEFLQQYDINNFDRPSLTVDILIFTILEEETKNYRKQASKSLNILLIKRKEHPFKDKWALPGGFVRIDEDLDTTAYRELKEETNVSNVYLQQLKTYGNINRDPRGRIVSTAYMSLIDAKSANLKASTDAADTKWFKVTSQLLNHKTLTKDQHIIEVKNQEITLVSDDITLKFVIKTEQETVDHHKTIKQTIVQNDGLAFDHPIMIQEGIKQLRDNVEPTNIVFNLMPALFTLTELQSVYEIILGKNLLKANFRRKIAKKVIETDEMSKEKAGHRPAKLYQFNPFWDKDIED</sequence>
<dbReference type="PROSITE" id="PS00893">
    <property type="entry name" value="NUDIX_BOX"/>
    <property type="match status" value="1"/>
</dbReference>
<name>A0A0B5KGW7_9FIRM</name>
<dbReference type="Gene3D" id="1.10.10.10">
    <property type="entry name" value="Winged helix-like DNA-binding domain superfamily/Winged helix DNA-binding domain"/>
    <property type="match status" value="1"/>
</dbReference>
<keyword evidence="1" id="KW-0378">Hydrolase</keyword>
<dbReference type="InterPro" id="IPR020084">
    <property type="entry name" value="NUDIX_hydrolase_CS"/>
</dbReference>
<dbReference type="PANTHER" id="PTHR43736">
    <property type="entry name" value="ADP-RIBOSE PYROPHOSPHATASE"/>
    <property type="match status" value="1"/>
</dbReference>
<dbReference type="PANTHER" id="PTHR43736:SF4">
    <property type="entry name" value="SLR1690 PROTEIN"/>
    <property type="match status" value="1"/>
</dbReference>
<evidence type="ECO:0000256" key="1">
    <source>
        <dbReference type="ARBA" id="ARBA00022801"/>
    </source>
</evidence>
<dbReference type="Pfam" id="PF21906">
    <property type="entry name" value="WHD_NrtR"/>
    <property type="match status" value="1"/>
</dbReference>
<dbReference type="CDD" id="cd18873">
    <property type="entry name" value="NUDIX_NadM_like"/>
    <property type="match status" value="1"/>
</dbReference>
<dbReference type="InterPro" id="IPR036390">
    <property type="entry name" value="WH_DNA-bd_sf"/>
</dbReference>
<dbReference type="InterPro" id="IPR054105">
    <property type="entry name" value="WHD_NrtR"/>
</dbReference>
<dbReference type="Gene3D" id="3.90.79.10">
    <property type="entry name" value="Nucleoside Triphosphate Pyrophosphohydrolase"/>
    <property type="match status" value="1"/>
</dbReference>
<protein>
    <submittedName>
        <fullName evidence="3">ADP-ribose pyrophosphatase</fullName>
    </submittedName>
</protein>
<accession>A0A0B5KGW7</accession>
<evidence type="ECO:0000313" key="3">
    <source>
        <dbReference type="EMBL" id="AJG37910.1"/>
    </source>
</evidence>
<dbReference type="InterPro" id="IPR036388">
    <property type="entry name" value="WH-like_DNA-bd_sf"/>
</dbReference>
<dbReference type="SUPFAM" id="SSF46785">
    <property type="entry name" value="Winged helix' DNA-binding domain"/>
    <property type="match status" value="1"/>
</dbReference>
<dbReference type="PROSITE" id="PS51462">
    <property type="entry name" value="NUDIX"/>
    <property type="match status" value="1"/>
</dbReference>
<dbReference type="InterPro" id="IPR015797">
    <property type="entry name" value="NUDIX_hydrolase-like_dom_sf"/>
</dbReference>
<dbReference type="GO" id="GO:0016787">
    <property type="term" value="F:hydrolase activity"/>
    <property type="evidence" value="ECO:0007669"/>
    <property type="project" value="UniProtKB-KW"/>
</dbReference>
<dbReference type="Pfam" id="PF00293">
    <property type="entry name" value="NUDIX"/>
    <property type="match status" value="1"/>
</dbReference>
<dbReference type="SUPFAM" id="SSF55811">
    <property type="entry name" value="Nudix"/>
    <property type="match status" value="1"/>
</dbReference>
<dbReference type="EMBL" id="KF831414">
    <property type="protein sequence ID" value="AJG37910.1"/>
    <property type="molecule type" value="Genomic_DNA"/>
</dbReference>
<reference evidence="3" key="1">
    <citation type="journal article" date="2015" name="Environ. Microbiol.">
        <title>Pressure adaptation is linked to thermal adaptation in salt-saturated marine habitats.</title>
        <authorList>
            <consortium name="The MAMBA Consortium"/>
            <person name="Alcaide M."/>
            <person name="Stogios P.J."/>
            <person name="Lafraya A."/>
            <person name="Tchigvintsev A."/>
            <person name="Flick R."/>
            <person name="Bargiela R."/>
            <person name="Chernikova T.N."/>
            <person name="Reva O.N."/>
            <person name="Hai T."/>
            <person name="Leggewie C.C."/>
            <person name="Katzke N."/>
            <person name="La Cono V."/>
            <person name="Matesanz R."/>
            <person name="Jebbar M."/>
            <person name="Jaeger K.E."/>
            <person name="Yakimov M.M."/>
            <person name="Yakunin A.F."/>
            <person name="Golyshin P.N."/>
            <person name="Golyshina O.V."/>
            <person name="Savchenko A."/>
            <person name="Ferrer M."/>
        </authorList>
    </citation>
    <scope>NUCLEOTIDE SEQUENCE</scope>
</reference>
<feature type="domain" description="Nudix hydrolase" evidence="2">
    <location>
        <begin position="23"/>
        <end position="167"/>
    </location>
</feature>
<dbReference type="InterPro" id="IPR000086">
    <property type="entry name" value="NUDIX_hydrolase_dom"/>
</dbReference>
<proteinExistence type="predicted"/>
<dbReference type="AlphaFoldDB" id="A0A0B5KGW7"/>
<evidence type="ECO:0000259" key="2">
    <source>
        <dbReference type="PROSITE" id="PS51462"/>
    </source>
</evidence>